<name>A0A4V1P0K6_9LACO</name>
<evidence type="ECO:0000313" key="3">
    <source>
        <dbReference type="Proteomes" id="UP000290475"/>
    </source>
</evidence>
<comment type="caution">
    <text evidence="2">The sequence shown here is derived from an EMBL/GenBank/DDBJ whole genome shotgun (WGS) entry which is preliminary data.</text>
</comment>
<gene>
    <name evidence="2" type="ORF">BVJ53_09680</name>
</gene>
<sequence length="86" mass="9970">MNVYYALSIAFLAALLVFKDNKLVKSFISSMLNNDKRGFAIRTGIWLLLSLLFFLTNRIEWPSIVMIFLVVSGIVLIDWHKTLYKN</sequence>
<reference evidence="2 3" key="1">
    <citation type="submission" date="2017-01" db="EMBL/GenBank/DDBJ databases">
        <title>Lactobacillus chiayiensis sp. nov., a lactic acid bacterium isolated from compost.</title>
        <authorList>
            <person name="Huang C.-H."/>
        </authorList>
    </citation>
    <scope>NUCLEOTIDE SEQUENCE [LARGE SCALE GENOMIC DNA]</scope>
    <source>
        <strain evidence="3">chh01</strain>
    </source>
</reference>
<dbReference type="EMBL" id="MSSM01000026">
    <property type="protein sequence ID" value="RXT20850.1"/>
    <property type="molecule type" value="Genomic_DNA"/>
</dbReference>
<feature type="transmembrane region" description="Helical" evidence="1">
    <location>
        <begin position="39"/>
        <end position="55"/>
    </location>
</feature>
<organism evidence="2 3">
    <name type="scientific">Lacticaseibacillus chiayiensis</name>
    <dbReference type="NCBI Taxonomy" id="2100821"/>
    <lineage>
        <taxon>Bacteria</taxon>
        <taxon>Bacillati</taxon>
        <taxon>Bacillota</taxon>
        <taxon>Bacilli</taxon>
        <taxon>Lactobacillales</taxon>
        <taxon>Lactobacillaceae</taxon>
        <taxon>Lacticaseibacillus</taxon>
    </lineage>
</organism>
<accession>A0A4V1P0K6</accession>
<proteinExistence type="predicted"/>
<evidence type="ECO:0000256" key="1">
    <source>
        <dbReference type="SAM" id="Phobius"/>
    </source>
</evidence>
<evidence type="ECO:0000313" key="2">
    <source>
        <dbReference type="EMBL" id="RXT20850.1"/>
    </source>
</evidence>
<protein>
    <recommendedName>
        <fullName evidence="4">DUF3784 domain-containing protein</fullName>
    </recommendedName>
</protein>
<dbReference type="AlphaFoldDB" id="A0A4V1P0K6"/>
<keyword evidence="1" id="KW-0472">Membrane</keyword>
<dbReference type="Proteomes" id="UP000290475">
    <property type="component" value="Unassembled WGS sequence"/>
</dbReference>
<keyword evidence="1" id="KW-0812">Transmembrane</keyword>
<evidence type="ECO:0008006" key="4">
    <source>
        <dbReference type="Google" id="ProtNLM"/>
    </source>
</evidence>
<keyword evidence="1" id="KW-1133">Transmembrane helix</keyword>
<feature type="transmembrane region" description="Helical" evidence="1">
    <location>
        <begin position="61"/>
        <end position="79"/>
    </location>
</feature>
<feature type="transmembrane region" description="Helical" evidence="1">
    <location>
        <begin position="6"/>
        <end position="27"/>
    </location>
</feature>